<dbReference type="Pfam" id="PF13469">
    <property type="entry name" value="Sulfotransfer_3"/>
    <property type="match status" value="1"/>
</dbReference>
<gene>
    <name evidence="2" type="ORF">G5B40_18895</name>
</gene>
<dbReference type="AlphaFoldDB" id="A0A7M3T5P7"/>
<accession>A0A7M3T5P7</accession>
<dbReference type="GO" id="GO:0008146">
    <property type="term" value="F:sulfotransferase activity"/>
    <property type="evidence" value="ECO:0007669"/>
    <property type="project" value="InterPro"/>
</dbReference>
<dbReference type="KEGG" id="hdh:G5B40_18895"/>
<dbReference type="InterPro" id="IPR037359">
    <property type="entry name" value="NST/OST"/>
</dbReference>
<name>A0A7M3T5P7_9RHOB</name>
<dbReference type="EMBL" id="CP049056">
    <property type="protein sequence ID" value="QIE57328.1"/>
    <property type="molecule type" value="Genomic_DNA"/>
</dbReference>
<dbReference type="RefSeq" id="WP_165102069.1">
    <property type="nucleotide sequence ID" value="NZ_CP049056.1"/>
</dbReference>
<dbReference type="PANTHER" id="PTHR10605">
    <property type="entry name" value="HEPARAN SULFATE SULFOTRANSFERASE"/>
    <property type="match status" value="1"/>
</dbReference>
<proteinExistence type="predicted"/>
<evidence type="ECO:0000313" key="3">
    <source>
        <dbReference type="Proteomes" id="UP000503336"/>
    </source>
</evidence>
<dbReference type="PANTHER" id="PTHR10605:SF56">
    <property type="entry name" value="BIFUNCTIONAL HEPARAN SULFATE N-DEACETYLASE_N-SULFOTRANSFERASE"/>
    <property type="match status" value="1"/>
</dbReference>
<sequence length="279" mass="31736">MGLPDFICIGAQKAGTSWLYANLAQHPEIWTPFTKELHYFDAPVTGTLAAFRRRHVAKLAEAMKGAVANRAPAGRIAYLRGLSDEAAMFTPDWYRLIFSRKPPGKIAGEFTPRYSTLPEKTLDEMIAFVPHAKMIYLIRDPVARARSSFRMAVRHGGVDPADPVRIDAFARNWDAKRGWLGSQYADFIPRWDARRVEGETLLYLPFGAIKTRPVLLLREVETFLGLRPYAGYGKIRRKVNRTAGVPLPDWFEDRLKDRMERHRAFLASRFPADFVAEIG</sequence>
<evidence type="ECO:0000313" key="2">
    <source>
        <dbReference type="EMBL" id="QIE57328.1"/>
    </source>
</evidence>
<protein>
    <submittedName>
        <fullName evidence="2">Sulfotransferase</fullName>
    </submittedName>
</protein>
<dbReference type="SUPFAM" id="SSF52540">
    <property type="entry name" value="P-loop containing nucleoside triphosphate hydrolases"/>
    <property type="match status" value="1"/>
</dbReference>
<reference evidence="2 3" key="1">
    <citation type="submission" date="2020-02" db="EMBL/GenBank/DDBJ databases">
        <title>complete genome sequence of Rhodobacteraceae bacterium.</title>
        <authorList>
            <person name="Park J."/>
            <person name="Kim Y.-S."/>
            <person name="Kim K.-H."/>
        </authorList>
    </citation>
    <scope>NUCLEOTIDE SEQUENCE [LARGE SCALE GENOMIC DNA]</scope>
    <source>
        <strain evidence="2 3">RR4-56</strain>
    </source>
</reference>
<evidence type="ECO:0000256" key="1">
    <source>
        <dbReference type="ARBA" id="ARBA00022679"/>
    </source>
</evidence>
<organism evidence="2 3">
    <name type="scientific">Pikeienuella piscinae</name>
    <dbReference type="NCBI Taxonomy" id="2748098"/>
    <lineage>
        <taxon>Bacteria</taxon>
        <taxon>Pseudomonadati</taxon>
        <taxon>Pseudomonadota</taxon>
        <taxon>Alphaproteobacteria</taxon>
        <taxon>Rhodobacterales</taxon>
        <taxon>Paracoccaceae</taxon>
        <taxon>Pikeienuella</taxon>
    </lineage>
</organism>
<dbReference type="Proteomes" id="UP000503336">
    <property type="component" value="Chromosome"/>
</dbReference>
<keyword evidence="3" id="KW-1185">Reference proteome</keyword>
<dbReference type="Gene3D" id="3.40.50.300">
    <property type="entry name" value="P-loop containing nucleotide triphosphate hydrolases"/>
    <property type="match status" value="1"/>
</dbReference>
<keyword evidence="1 2" id="KW-0808">Transferase</keyword>
<dbReference type="InterPro" id="IPR027417">
    <property type="entry name" value="P-loop_NTPase"/>
</dbReference>